<evidence type="ECO:0000256" key="1">
    <source>
        <dbReference type="ARBA" id="ARBA00022737"/>
    </source>
</evidence>
<proteinExistence type="predicted"/>
<accession>A0ABV1IEL0</accession>
<organism evidence="3 4">
    <name type="scientific">Paratractidigestivibacter faecalis</name>
    <dbReference type="NCBI Taxonomy" id="2292441"/>
    <lineage>
        <taxon>Bacteria</taxon>
        <taxon>Bacillati</taxon>
        <taxon>Actinomycetota</taxon>
        <taxon>Coriobacteriia</taxon>
        <taxon>Coriobacteriales</taxon>
        <taxon>Atopobiaceae</taxon>
        <taxon>Paratractidigestivibacter</taxon>
    </lineage>
</organism>
<evidence type="ECO:0000259" key="2">
    <source>
        <dbReference type="PROSITE" id="PS51464"/>
    </source>
</evidence>
<dbReference type="RefSeq" id="WP_349181804.1">
    <property type="nucleotide sequence ID" value="NZ_JBBNGS010000004.1"/>
</dbReference>
<comment type="caution">
    <text evidence="3">The sequence shown here is derived from an EMBL/GenBank/DDBJ whole genome shotgun (WGS) entry which is preliminary data.</text>
</comment>
<sequence length="368" mass="41286">MITKLDDPSMYGYIKDTGHALRNAYKERALFCDPFVDLMKSHDFKRVYLVGSGTSYNASLYIATLFQRYCKVEASAGFPTRFDESDIATSGAYRPDQVLVIGVSQSGTSVSTIDVMRRAHEAGFYALALTDVMDSPVTESVDSAIRLLTGKEEVHVETRGYQVSLFEGYLLAMSAGHALGTIDDASFEARLEAARALAESYDHLVEQADAWYDENVFELMALTRGYVCTYGINACTAEEAELKMNETYHKPVRGYELEEMIHGPHYALDENNYTFFVAPDGPGIERIPSFLKWYEDNKVTEHVFVVTCGDHKGEFGPKSICFEEEMPDELTPLAMAIPFQIISCRNCINAKIDTRYRPANRTSFAHLD</sequence>
<evidence type="ECO:0000313" key="3">
    <source>
        <dbReference type="EMBL" id="MEQ2637328.1"/>
    </source>
</evidence>
<feature type="domain" description="SIS" evidence="2">
    <location>
        <begin position="35"/>
        <end position="181"/>
    </location>
</feature>
<dbReference type="EMBL" id="JBBNGS010000004">
    <property type="protein sequence ID" value="MEQ2637328.1"/>
    <property type="molecule type" value="Genomic_DNA"/>
</dbReference>
<protein>
    <submittedName>
        <fullName evidence="3">SIS domain-containing protein</fullName>
    </submittedName>
</protein>
<reference evidence="3 4" key="1">
    <citation type="submission" date="2024-04" db="EMBL/GenBank/DDBJ databases">
        <title>Human intestinal bacterial collection.</title>
        <authorList>
            <person name="Pauvert C."/>
            <person name="Hitch T.C.A."/>
            <person name="Clavel T."/>
        </authorList>
    </citation>
    <scope>NUCLEOTIDE SEQUENCE [LARGE SCALE GENOMIC DNA]</scope>
    <source>
        <strain evidence="3 4">CLA-AA-H197</strain>
    </source>
</reference>
<dbReference type="PANTHER" id="PTHR10937:SF17">
    <property type="entry name" value="GLUCOSAMINE-FRUCTOSE-6-PHOSPHATE AMINOTRANSFERASE"/>
    <property type="match status" value="1"/>
</dbReference>
<dbReference type="CDD" id="cd05008">
    <property type="entry name" value="SIS_GlmS_GlmD_1"/>
    <property type="match status" value="1"/>
</dbReference>
<dbReference type="Proteomes" id="UP001478817">
    <property type="component" value="Unassembled WGS sequence"/>
</dbReference>
<dbReference type="PROSITE" id="PS51464">
    <property type="entry name" value="SIS"/>
    <property type="match status" value="1"/>
</dbReference>
<dbReference type="SUPFAM" id="SSF53697">
    <property type="entry name" value="SIS domain"/>
    <property type="match status" value="1"/>
</dbReference>
<dbReference type="InterPro" id="IPR035466">
    <property type="entry name" value="GlmS/AgaS_SIS"/>
</dbReference>
<keyword evidence="1" id="KW-0677">Repeat</keyword>
<dbReference type="Pfam" id="PF01380">
    <property type="entry name" value="SIS"/>
    <property type="match status" value="1"/>
</dbReference>
<dbReference type="Gene3D" id="3.40.50.10490">
    <property type="entry name" value="Glucose-6-phosphate isomerase like protein, domain 1"/>
    <property type="match status" value="2"/>
</dbReference>
<gene>
    <name evidence="3" type="ORF">AAAT05_03085</name>
</gene>
<keyword evidence="4" id="KW-1185">Reference proteome</keyword>
<dbReference type="PANTHER" id="PTHR10937">
    <property type="entry name" value="GLUCOSAMINE--FRUCTOSE-6-PHOSPHATE AMINOTRANSFERASE, ISOMERIZING"/>
    <property type="match status" value="1"/>
</dbReference>
<dbReference type="InterPro" id="IPR001347">
    <property type="entry name" value="SIS_dom"/>
</dbReference>
<evidence type="ECO:0000313" key="4">
    <source>
        <dbReference type="Proteomes" id="UP001478817"/>
    </source>
</evidence>
<dbReference type="InterPro" id="IPR046348">
    <property type="entry name" value="SIS_dom_sf"/>
</dbReference>
<name>A0ABV1IEL0_9ACTN</name>